<dbReference type="RefSeq" id="WP_034878351.1">
    <property type="nucleotide sequence ID" value="NZ_JOKG01000004.1"/>
</dbReference>
<dbReference type="Proteomes" id="UP000028006">
    <property type="component" value="Unassembled WGS sequence"/>
</dbReference>
<comment type="caution">
    <text evidence="1">The sequence shown here is derived from an EMBL/GenBank/DDBJ whole genome shotgun (WGS) entry which is preliminary data.</text>
</comment>
<proteinExistence type="predicted"/>
<dbReference type="SUPFAM" id="SSF53335">
    <property type="entry name" value="S-adenosyl-L-methionine-dependent methyltransferases"/>
    <property type="match status" value="1"/>
</dbReference>
<protein>
    <recommendedName>
        <fullName evidence="3">Methyltransferase domain-containing protein</fullName>
    </recommendedName>
</protein>
<reference evidence="1 2" key="1">
    <citation type="submission" date="2014-06" db="EMBL/GenBank/DDBJ databases">
        <title>Whole Genome Sequences of Three Symbiotic Endozoicomonas Bacteria.</title>
        <authorList>
            <person name="Neave M.J."/>
            <person name="Apprill A."/>
            <person name="Voolstra C.R."/>
        </authorList>
    </citation>
    <scope>NUCLEOTIDE SEQUENCE [LARGE SCALE GENOMIC DNA]</scope>
    <source>
        <strain evidence="1 2">LMG 24815</strain>
    </source>
</reference>
<evidence type="ECO:0000313" key="2">
    <source>
        <dbReference type="Proteomes" id="UP000028006"/>
    </source>
</evidence>
<dbReference type="CDD" id="cd02440">
    <property type="entry name" value="AdoMet_MTases"/>
    <property type="match status" value="1"/>
</dbReference>
<dbReference type="Gene3D" id="3.40.50.150">
    <property type="entry name" value="Vaccinia Virus protein VP39"/>
    <property type="match status" value="1"/>
</dbReference>
<dbReference type="AlphaFoldDB" id="A0A081N391"/>
<dbReference type="Pfam" id="PF13489">
    <property type="entry name" value="Methyltransf_23"/>
    <property type="match status" value="1"/>
</dbReference>
<organism evidence="1 2">
    <name type="scientific">Endozoicomonas montiporae</name>
    <dbReference type="NCBI Taxonomy" id="1027273"/>
    <lineage>
        <taxon>Bacteria</taxon>
        <taxon>Pseudomonadati</taxon>
        <taxon>Pseudomonadota</taxon>
        <taxon>Gammaproteobacteria</taxon>
        <taxon>Oceanospirillales</taxon>
        <taxon>Endozoicomonadaceae</taxon>
        <taxon>Endozoicomonas</taxon>
    </lineage>
</organism>
<accession>A0A081N391</accession>
<dbReference type="EMBL" id="JOKG01000004">
    <property type="protein sequence ID" value="KEQ12914.1"/>
    <property type="molecule type" value="Genomic_DNA"/>
</dbReference>
<sequence>MGVFLSGSFWGGGYSVRSSFDLKAKTVKVESGQQIAQPAALSEARYAETFGLLVRVSREYEPMKQALIRTISRYCPESFSLLDIGAGRGIFIGDVLSELFRRPDLYGAYESNPDHFQALQAKSPELARQQSVWREAFTSETVLKPEWDVVLMSHSLYWMQPMGLHVQAALAGLKPGGVLVIFLQPPAGFYKLQLDFMDLMVCRDNGLNNHASSQELMAELKALNIDATEELLPGYLDFSDIWDDDRALLDMGCFILGGELREVPEWIQKKMVHHIQANTLQLDRFKLFNQPTSMVIVQKS</sequence>
<keyword evidence="2" id="KW-1185">Reference proteome</keyword>
<name>A0A081N391_9GAMM</name>
<dbReference type="InterPro" id="IPR029063">
    <property type="entry name" value="SAM-dependent_MTases_sf"/>
</dbReference>
<evidence type="ECO:0000313" key="1">
    <source>
        <dbReference type="EMBL" id="KEQ12914.1"/>
    </source>
</evidence>
<gene>
    <name evidence="1" type="ORF">GZ77_20995</name>
</gene>
<evidence type="ECO:0008006" key="3">
    <source>
        <dbReference type="Google" id="ProtNLM"/>
    </source>
</evidence>